<gene>
    <name evidence="2" type="ORF">Anas_06964</name>
</gene>
<comment type="caution">
    <text evidence="2">The sequence shown here is derived from an EMBL/GenBank/DDBJ whole genome shotgun (WGS) entry which is preliminary data.</text>
</comment>
<keyword evidence="1" id="KW-1133">Transmembrane helix</keyword>
<dbReference type="Proteomes" id="UP000326759">
    <property type="component" value="Unassembled WGS sequence"/>
</dbReference>
<reference evidence="2 3" key="1">
    <citation type="journal article" date="2019" name="PLoS Biol.">
        <title>Sex chromosomes control vertical transmission of feminizing Wolbachia symbionts in an isopod.</title>
        <authorList>
            <person name="Becking T."/>
            <person name="Chebbi M.A."/>
            <person name="Giraud I."/>
            <person name="Moumen B."/>
            <person name="Laverre T."/>
            <person name="Caubet Y."/>
            <person name="Peccoud J."/>
            <person name="Gilbert C."/>
            <person name="Cordaux R."/>
        </authorList>
    </citation>
    <scope>NUCLEOTIDE SEQUENCE [LARGE SCALE GENOMIC DNA]</scope>
    <source>
        <strain evidence="2">ANa2</strain>
        <tissue evidence="2">Whole body excluding digestive tract and cuticle</tissue>
    </source>
</reference>
<dbReference type="AlphaFoldDB" id="A0A5N5SXU0"/>
<keyword evidence="3" id="KW-1185">Reference proteome</keyword>
<proteinExistence type="predicted"/>
<evidence type="ECO:0000256" key="1">
    <source>
        <dbReference type="SAM" id="Phobius"/>
    </source>
</evidence>
<evidence type="ECO:0000313" key="3">
    <source>
        <dbReference type="Proteomes" id="UP000326759"/>
    </source>
</evidence>
<evidence type="ECO:0000313" key="2">
    <source>
        <dbReference type="EMBL" id="KAB7498718.1"/>
    </source>
</evidence>
<protein>
    <submittedName>
        <fullName evidence="2">Uncharacterized protein</fullName>
    </submittedName>
</protein>
<dbReference type="EMBL" id="SEYY01019067">
    <property type="protein sequence ID" value="KAB7498718.1"/>
    <property type="molecule type" value="Genomic_DNA"/>
</dbReference>
<name>A0A5N5SXU0_9CRUS</name>
<feature type="transmembrane region" description="Helical" evidence="1">
    <location>
        <begin position="68"/>
        <end position="87"/>
    </location>
</feature>
<organism evidence="2 3">
    <name type="scientific">Armadillidium nasatum</name>
    <dbReference type="NCBI Taxonomy" id="96803"/>
    <lineage>
        <taxon>Eukaryota</taxon>
        <taxon>Metazoa</taxon>
        <taxon>Ecdysozoa</taxon>
        <taxon>Arthropoda</taxon>
        <taxon>Crustacea</taxon>
        <taxon>Multicrustacea</taxon>
        <taxon>Malacostraca</taxon>
        <taxon>Eumalacostraca</taxon>
        <taxon>Peracarida</taxon>
        <taxon>Isopoda</taxon>
        <taxon>Oniscidea</taxon>
        <taxon>Crinocheta</taxon>
        <taxon>Armadillidiidae</taxon>
        <taxon>Armadillidium</taxon>
    </lineage>
</organism>
<dbReference type="OrthoDB" id="10528111at2759"/>
<keyword evidence="1" id="KW-0472">Membrane</keyword>
<accession>A0A5N5SXU0</accession>
<sequence>MKFSACIYIEVGPVSSFYTLLYEFSASEYKCSEDEESDIFIIIAFGLSRGRLDECAFGSTAADTFGNGALITCLLITPLLLICYLMGRMEIQETILVPKTSIVI</sequence>
<keyword evidence="1" id="KW-0812">Transmembrane</keyword>